<name>A0A918P4P4_9NEIS</name>
<dbReference type="InterPro" id="IPR003423">
    <property type="entry name" value="OMP_efflux"/>
</dbReference>
<evidence type="ECO:0000256" key="1">
    <source>
        <dbReference type="ARBA" id="ARBA00007613"/>
    </source>
</evidence>
<accession>A0A918P4P4</accession>
<dbReference type="NCBIfam" id="TIGR01845">
    <property type="entry name" value="outer_NodT"/>
    <property type="match status" value="1"/>
</dbReference>
<comment type="subcellular location">
    <subcellularLocation>
        <location evidence="2">Cell membrane</location>
        <topology evidence="2">Lipid-anchor</topology>
    </subcellularLocation>
</comment>
<evidence type="ECO:0000256" key="2">
    <source>
        <dbReference type="RuleBase" id="RU362097"/>
    </source>
</evidence>
<dbReference type="GO" id="GO:0005886">
    <property type="term" value="C:plasma membrane"/>
    <property type="evidence" value="ECO:0007669"/>
    <property type="project" value="UniProtKB-SubCell"/>
</dbReference>
<dbReference type="RefSeq" id="WP_189534646.1">
    <property type="nucleotide sequence ID" value="NZ_BMYX01000014.1"/>
</dbReference>
<dbReference type="PANTHER" id="PTHR30203">
    <property type="entry name" value="OUTER MEMBRANE CATION EFFLUX PROTEIN"/>
    <property type="match status" value="1"/>
</dbReference>
<feature type="signal peptide" evidence="2">
    <location>
        <begin position="1"/>
        <end position="20"/>
    </location>
</feature>
<dbReference type="AlphaFoldDB" id="A0A918P4P4"/>
<feature type="chain" id="PRO_5038163617" evidence="2">
    <location>
        <begin position="21"/>
        <end position="470"/>
    </location>
</feature>
<evidence type="ECO:0000313" key="4">
    <source>
        <dbReference type="Proteomes" id="UP000645257"/>
    </source>
</evidence>
<dbReference type="SUPFAM" id="SSF56954">
    <property type="entry name" value="Outer membrane efflux proteins (OEP)"/>
    <property type="match status" value="1"/>
</dbReference>
<keyword evidence="2" id="KW-1134">Transmembrane beta strand</keyword>
<dbReference type="Pfam" id="PF02321">
    <property type="entry name" value="OEP"/>
    <property type="match status" value="2"/>
</dbReference>
<evidence type="ECO:0000313" key="3">
    <source>
        <dbReference type="EMBL" id="GGY19848.1"/>
    </source>
</evidence>
<dbReference type="PANTHER" id="PTHR30203:SF25">
    <property type="entry name" value="OUTER MEMBRANE PROTEIN-RELATED"/>
    <property type="match status" value="1"/>
</dbReference>
<sequence length="470" mass="50246">MTRLSRLVVISSCLWLSACAVGPDYRAPVTAQALPDRYAAAPDSAMPAPERWWTLFGDPTLNALVERALRSGPDIAMAEARVRESRARFAMAGGVRWPQLNTGARLGRDQMSRNSESLANLPLPNPRTGFTDYRAGFDASWEIDLFGRLSRGVEAAGARMEGSEAARQDAALRVAAEVARNAADVRAWTLRRENGAEAVADSRDLLRLTELQRRAGWLSDREVDEASAALADQEAALPVMDAARHASLAALSVLVDEPVERLAIRFEGTAPFAVPEAIPAGLPSELLRRRADVRAAERALAAATADIGAAVAEQYPRLTLVGSGGWDSIYPGRLTESASRFWNAGPQLTLPLFAGGRLKAQVDAREAERDAAFAAYRKAVLSALADVETALARCKEEAVRDAGLSRALAAREALVGQTERRAAVGESARSEVLAARIQRRAAGDALLASRQTRAAAMIALFKALGGGFGD</sequence>
<dbReference type="EMBL" id="BMYX01000014">
    <property type="protein sequence ID" value="GGY19848.1"/>
    <property type="molecule type" value="Genomic_DNA"/>
</dbReference>
<proteinExistence type="inferred from homology"/>
<dbReference type="PROSITE" id="PS51257">
    <property type="entry name" value="PROKAR_LIPOPROTEIN"/>
    <property type="match status" value="1"/>
</dbReference>
<keyword evidence="4" id="KW-1185">Reference proteome</keyword>
<reference evidence="3" key="1">
    <citation type="journal article" date="2014" name="Int. J. Syst. Evol. Microbiol.">
        <title>Complete genome sequence of Corynebacterium casei LMG S-19264T (=DSM 44701T), isolated from a smear-ripened cheese.</title>
        <authorList>
            <consortium name="US DOE Joint Genome Institute (JGI-PGF)"/>
            <person name="Walter F."/>
            <person name="Albersmeier A."/>
            <person name="Kalinowski J."/>
            <person name="Ruckert C."/>
        </authorList>
    </citation>
    <scope>NUCLEOTIDE SEQUENCE</scope>
    <source>
        <strain evidence="3">KCTC 32182</strain>
    </source>
</reference>
<keyword evidence="2" id="KW-0812">Transmembrane</keyword>
<comment type="caution">
    <text evidence="3">The sequence shown here is derived from an EMBL/GenBank/DDBJ whole genome shotgun (WGS) entry which is preliminary data.</text>
</comment>
<keyword evidence="2" id="KW-0449">Lipoprotein</keyword>
<dbReference type="Gene3D" id="2.20.200.10">
    <property type="entry name" value="Outer membrane efflux proteins (OEP)"/>
    <property type="match status" value="1"/>
</dbReference>
<keyword evidence="2" id="KW-0564">Palmitate</keyword>
<dbReference type="GO" id="GO:0015562">
    <property type="term" value="F:efflux transmembrane transporter activity"/>
    <property type="evidence" value="ECO:0007669"/>
    <property type="project" value="InterPro"/>
</dbReference>
<dbReference type="Gene3D" id="1.20.1600.10">
    <property type="entry name" value="Outer membrane efflux proteins (OEP)"/>
    <property type="match status" value="1"/>
</dbReference>
<gene>
    <name evidence="3" type="ORF">GCM10011289_24130</name>
</gene>
<organism evidence="3 4">
    <name type="scientific">Paludibacterium paludis</name>
    <dbReference type="NCBI Taxonomy" id="1225769"/>
    <lineage>
        <taxon>Bacteria</taxon>
        <taxon>Pseudomonadati</taxon>
        <taxon>Pseudomonadota</taxon>
        <taxon>Betaproteobacteria</taxon>
        <taxon>Neisseriales</taxon>
        <taxon>Chromobacteriaceae</taxon>
        <taxon>Paludibacterium</taxon>
    </lineage>
</organism>
<reference evidence="3" key="2">
    <citation type="submission" date="2020-09" db="EMBL/GenBank/DDBJ databases">
        <authorList>
            <person name="Sun Q."/>
            <person name="Kim S."/>
        </authorList>
    </citation>
    <scope>NUCLEOTIDE SEQUENCE</scope>
    <source>
        <strain evidence="3">KCTC 32182</strain>
    </source>
</reference>
<keyword evidence="2" id="KW-0732">Signal</keyword>
<keyword evidence="2" id="KW-0472">Membrane</keyword>
<dbReference type="InterPro" id="IPR010131">
    <property type="entry name" value="MdtP/NodT-like"/>
</dbReference>
<dbReference type="Proteomes" id="UP000645257">
    <property type="component" value="Unassembled WGS sequence"/>
</dbReference>
<protein>
    <submittedName>
        <fullName evidence="3">RND transporter</fullName>
    </submittedName>
</protein>
<comment type="similarity">
    <text evidence="1 2">Belongs to the outer membrane factor (OMF) (TC 1.B.17) family.</text>
</comment>